<dbReference type="InterPro" id="IPR036249">
    <property type="entry name" value="Thioredoxin-like_sf"/>
</dbReference>
<dbReference type="GO" id="GO:0004601">
    <property type="term" value="F:peroxidase activity"/>
    <property type="evidence" value="ECO:0007669"/>
    <property type="project" value="UniProtKB-KW"/>
</dbReference>
<evidence type="ECO:0000256" key="4">
    <source>
        <dbReference type="PIRSR" id="PIRSR000303-1"/>
    </source>
</evidence>
<evidence type="ECO:0000256" key="3">
    <source>
        <dbReference type="ARBA" id="ARBA00023002"/>
    </source>
</evidence>
<dbReference type="Gene3D" id="3.40.30.10">
    <property type="entry name" value="Glutaredoxin"/>
    <property type="match status" value="1"/>
</dbReference>
<accession>A0A516G5Z9</accession>
<keyword evidence="7" id="KW-1185">Reference proteome</keyword>
<evidence type="ECO:0000256" key="2">
    <source>
        <dbReference type="ARBA" id="ARBA00022559"/>
    </source>
</evidence>
<keyword evidence="2 5" id="KW-0575">Peroxidase</keyword>
<dbReference type="RefSeq" id="WP_143781614.1">
    <property type="nucleotide sequence ID" value="NZ_CP041616.1"/>
</dbReference>
<proteinExistence type="inferred from homology"/>
<dbReference type="EMBL" id="CP041616">
    <property type="protein sequence ID" value="QDO86951.1"/>
    <property type="molecule type" value="Genomic_DNA"/>
</dbReference>
<evidence type="ECO:0000256" key="5">
    <source>
        <dbReference type="RuleBase" id="RU000499"/>
    </source>
</evidence>
<dbReference type="PROSITE" id="PS00460">
    <property type="entry name" value="GLUTATHIONE_PEROXID_1"/>
    <property type="match status" value="1"/>
</dbReference>
<dbReference type="PIRSF" id="PIRSF000303">
    <property type="entry name" value="Glutathion_perox"/>
    <property type="match status" value="1"/>
</dbReference>
<dbReference type="Pfam" id="PF00255">
    <property type="entry name" value="GSHPx"/>
    <property type="match status" value="1"/>
</dbReference>
<dbReference type="PANTHER" id="PTHR11592:SF40">
    <property type="entry name" value="THIOREDOXIN_GLUTATHIONE PEROXIDASE BTUE"/>
    <property type="match status" value="1"/>
</dbReference>
<evidence type="ECO:0000256" key="1">
    <source>
        <dbReference type="ARBA" id="ARBA00006926"/>
    </source>
</evidence>
<sequence>MSLYDIPLSTLDGRPATLREFAGRTLLLVNTASRCGMTPQYAGLERLQETYAEKGLTVVGFPCNQFGGQEPGTAEEIQTFCATTYGVTFPMMDKVEVNGPGQHPLFAELTAVPDAEGRSGEVGWNFEKWLIDPSGLPVTRFRSRVEPESAEIVAAIQAQLPAGPDEAGQPDQLA</sequence>
<comment type="similarity">
    <text evidence="1 5">Belongs to the glutathione peroxidase family.</text>
</comment>
<name>A0A516G5Z9_9MICO</name>
<dbReference type="SUPFAM" id="SSF52833">
    <property type="entry name" value="Thioredoxin-like"/>
    <property type="match status" value="1"/>
</dbReference>
<dbReference type="InterPro" id="IPR029759">
    <property type="entry name" value="GPX_AS"/>
</dbReference>
<protein>
    <recommendedName>
        <fullName evidence="5">Glutathione peroxidase</fullName>
    </recommendedName>
</protein>
<dbReference type="PRINTS" id="PR01011">
    <property type="entry name" value="GLUTPROXDASE"/>
</dbReference>
<dbReference type="PROSITE" id="PS00763">
    <property type="entry name" value="GLUTATHIONE_PEROXID_2"/>
    <property type="match status" value="1"/>
</dbReference>
<feature type="active site" evidence="4">
    <location>
        <position position="35"/>
    </location>
</feature>
<dbReference type="Proteomes" id="UP000315395">
    <property type="component" value="Chromosome"/>
</dbReference>
<dbReference type="GO" id="GO:0034599">
    <property type="term" value="P:cellular response to oxidative stress"/>
    <property type="evidence" value="ECO:0007669"/>
    <property type="project" value="TreeGrafter"/>
</dbReference>
<dbReference type="OrthoDB" id="9785502at2"/>
<evidence type="ECO:0000313" key="6">
    <source>
        <dbReference type="EMBL" id="QDO86951.1"/>
    </source>
</evidence>
<dbReference type="FunFam" id="3.40.30.10:FF:000010">
    <property type="entry name" value="Glutathione peroxidase"/>
    <property type="match status" value="1"/>
</dbReference>
<dbReference type="InterPro" id="IPR000889">
    <property type="entry name" value="Glutathione_peroxidase"/>
</dbReference>
<dbReference type="CDD" id="cd00340">
    <property type="entry name" value="GSH_Peroxidase"/>
    <property type="match status" value="1"/>
</dbReference>
<organism evidence="6 7">
    <name type="scientific">Ornithinimicrobium ciconiae</name>
    <dbReference type="NCBI Taxonomy" id="2594265"/>
    <lineage>
        <taxon>Bacteria</taxon>
        <taxon>Bacillati</taxon>
        <taxon>Actinomycetota</taxon>
        <taxon>Actinomycetes</taxon>
        <taxon>Micrococcales</taxon>
        <taxon>Ornithinimicrobiaceae</taxon>
        <taxon>Ornithinimicrobium</taxon>
    </lineage>
</organism>
<dbReference type="AlphaFoldDB" id="A0A516G5Z9"/>
<keyword evidence="3 5" id="KW-0560">Oxidoreductase</keyword>
<reference evidence="6 7" key="1">
    <citation type="submission" date="2019-07" db="EMBL/GenBank/DDBJ databases">
        <title>complete genome sequencing of Ornithinimicrobium sp. H23M54.</title>
        <authorList>
            <person name="Bae J.-W."/>
            <person name="Lee S.-Y."/>
        </authorList>
    </citation>
    <scope>NUCLEOTIDE SEQUENCE [LARGE SCALE GENOMIC DNA]</scope>
    <source>
        <strain evidence="6 7">H23M54</strain>
    </source>
</reference>
<evidence type="ECO:0000313" key="7">
    <source>
        <dbReference type="Proteomes" id="UP000315395"/>
    </source>
</evidence>
<gene>
    <name evidence="6" type="ORF">FNH13_00330</name>
</gene>
<dbReference type="InterPro" id="IPR029760">
    <property type="entry name" value="GPX_CS"/>
</dbReference>
<dbReference type="KEGG" id="orz:FNH13_00330"/>
<dbReference type="PROSITE" id="PS51355">
    <property type="entry name" value="GLUTATHIONE_PEROXID_3"/>
    <property type="match status" value="1"/>
</dbReference>
<dbReference type="PANTHER" id="PTHR11592">
    <property type="entry name" value="GLUTATHIONE PEROXIDASE"/>
    <property type="match status" value="1"/>
</dbReference>